<evidence type="ECO:0000313" key="1">
    <source>
        <dbReference type="EMBL" id="GLR65651.1"/>
    </source>
</evidence>
<dbReference type="Pfam" id="PF07024">
    <property type="entry name" value="ImpE"/>
    <property type="match status" value="1"/>
</dbReference>
<dbReference type="SUPFAM" id="SSF144059">
    <property type="entry name" value="ImpE-like"/>
    <property type="match status" value="1"/>
</dbReference>
<dbReference type="RefSeq" id="WP_284256163.1">
    <property type="nucleotide sequence ID" value="NZ_BSOS01000006.1"/>
</dbReference>
<evidence type="ECO:0008006" key="3">
    <source>
        <dbReference type="Google" id="ProtNLM"/>
    </source>
</evidence>
<reference evidence="2" key="1">
    <citation type="journal article" date="2019" name="Int. J. Syst. Evol. Microbiol.">
        <title>The Global Catalogue of Microorganisms (GCM) 10K type strain sequencing project: providing services to taxonomists for standard genome sequencing and annotation.</title>
        <authorList>
            <consortium name="The Broad Institute Genomics Platform"/>
            <consortium name="The Broad Institute Genome Sequencing Center for Infectious Disease"/>
            <person name="Wu L."/>
            <person name="Ma J."/>
        </authorList>
    </citation>
    <scope>NUCLEOTIDE SEQUENCE [LARGE SCALE GENOMIC DNA]</scope>
    <source>
        <strain evidence="2">NBRC 112502</strain>
    </source>
</reference>
<dbReference type="PIRSF" id="PIRSF029288">
    <property type="entry name" value="SciE_ImpE"/>
    <property type="match status" value="1"/>
</dbReference>
<dbReference type="EMBL" id="BSOS01000006">
    <property type="protein sequence ID" value="GLR65651.1"/>
    <property type="molecule type" value="Genomic_DNA"/>
</dbReference>
<dbReference type="InterPro" id="IPR009211">
    <property type="entry name" value="TagJ"/>
</dbReference>
<sequence>MAETDLQAAGLLRAGKLTEAITAANAAVKQTPTDLGARVLLAELLLFSGNLERADIILDAASQIDPTALIVVSEFRQLLRAETARRQLYRDGRVPEFLGEPEATERASLAAFVSLRAGDTANAKAMADQAETLRPRAPGTAGNTVFDDFRDADDMLPGFIETLTTTGKYYWIPLSRIESMAFHPPKRPRDLAWRRCSMSVLNGPDGDVYIPVTYFAETETTDDAHRLGRATSWSEDPASPVRGNGQRVFLMGEEAVGIMDLDVLEFNK</sequence>
<dbReference type="Pfam" id="PF14559">
    <property type="entry name" value="TPR_19"/>
    <property type="match status" value="1"/>
</dbReference>
<proteinExistence type="predicted"/>
<name>A0ABQ6A1I5_9PROT</name>
<evidence type="ECO:0000313" key="2">
    <source>
        <dbReference type="Proteomes" id="UP001156641"/>
    </source>
</evidence>
<dbReference type="Gene3D" id="1.25.40.10">
    <property type="entry name" value="Tetratricopeptide repeat domain"/>
    <property type="match status" value="1"/>
</dbReference>
<gene>
    <name evidence="1" type="primary">impE</name>
    <name evidence="1" type="ORF">GCM10010909_03290</name>
</gene>
<dbReference type="Proteomes" id="UP001156641">
    <property type="component" value="Unassembled WGS sequence"/>
</dbReference>
<keyword evidence="2" id="KW-1185">Reference proteome</keyword>
<protein>
    <recommendedName>
        <fullName evidence="3">Type VI secretion system protein ImpE</fullName>
    </recommendedName>
</protein>
<dbReference type="InterPro" id="IPR011990">
    <property type="entry name" value="TPR-like_helical_dom_sf"/>
</dbReference>
<comment type="caution">
    <text evidence="1">The sequence shown here is derived from an EMBL/GenBank/DDBJ whole genome shotgun (WGS) entry which is preliminary data.</text>
</comment>
<accession>A0ABQ6A1I5</accession>
<organism evidence="1 2">
    <name type="scientific">Acidocella aquatica</name>
    <dbReference type="NCBI Taxonomy" id="1922313"/>
    <lineage>
        <taxon>Bacteria</taxon>
        <taxon>Pseudomonadati</taxon>
        <taxon>Pseudomonadota</taxon>
        <taxon>Alphaproteobacteria</taxon>
        <taxon>Acetobacterales</taxon>
        <taxon>Acidocellaceae</taxon>
        <taxon>Acidocella</taxon>
    </lineage>
</organism>